<dbReference type="InterPro" id="IPR011043">
    <property type="entry name" value="Gal_Oxase/kelch_b-propeller"/>
</dbReference>
<dbReference type="InterPro" id="IPR013187">
    <property type="entry name" value="F-box-assoc_dom_typ3"/>
</dbReference>
<dbReference type="SUPFAM" id="SSF50965">
    <property type="entry name" value="Galactose oxidase, central domain"/>
    <property type="match status" value="1"/>
</dbReference>
<feature type="domain" description="F-box associated beta-propeller type 3" evidence="1">
    <location>
        <begin position="112"/>
        <end position="332"/>
    </location>
</feature>
<dbReference type="InterPro" id="IPR050796">
    <property type="entry name" value="SCF_F-box_component"/>
</dbReference>
<dbReference type="Pfam" id="PF08268">
    <property type="entry name" value="FBA_3"/>
    <property type="match status" value="1"/>
</dbReference>
<protein>
    <recommendedName>
        <fullName evidence="1">F-box associated beta-propeller type 3 domain-containing protein</fullName>
    </recommendedName>
</protein>
<sequence>MEAKTHQYSNKLKVLIAQILLELPVRSPLKFRCVSKSWLSLISSPQFIESHLVKSSNKDKYTYHKLLSCVLNVSTYDLKSGALQSALNEQSLMATDHVFLQMDYAGDPLKQKSIILVGSCNGLVCIEIDKDVILWNPSTRKTKTLPPLGRHARLYGFVYDTLKDDYIVIGILKTKVKLYKRKIDSWRSIKDNYHYSSYHQSSYLANGNVHWIATLYDVWHWKIVCLDLANETFGEVEWPTKSGSRDWTLGVVGGCLSLFNYTIKTSVDIWIMMEYGVRESWTKVGSVPFSNPRTNFFFSAPVFLSEDGEIMLKFKSRFVLYNPQNNSIRKIIQSGNVRADLK</sequence>
<proteinExistence type="predicted"/>
<evidence type="ECO:0000259" key="1">
    <source>
        <dbReference type="Pfam" id="PF08268"/>
    </source>
</evidence>
<organism evidence="2 3">
    <name type="scientific">Cinchona calisaya</name>
    <dbReference type="NCBI Taxonomy" id="153742"/>
    <lineage>
        <taxon>Eukaryota</taxon>
        <taxon>Viridiplantae</taxon>
        <taxon>Streptophyta</taxon>
        <taxon>Embryophyta</taxon>
        <taxon>Tracheophyta</taxon>
        <taxon>Spermatophyta</taxon>
        <taxon>Magnoliopsida</taxon>
        <taxon>eudicotyledons</taxon>
        <taxon>Gunneridae</taxon>
        <taxon>Pentapetalae</taxon>
        <taxon>asterids</taxon>
        <taxon>lamiids</taxon>
        <taxon>Gentianales</taxon>
        <taxon>Rubiaceae</taxon>
        <taxon>Cinchonoideae</taxon>
        <taxon>Cinchoneae</taxon>
        <taxon>Cinchona</taxon>
    </lineage>
</organism>
<name>A0ABD2YJ43_9GENT</name>
<dbReference type="PANTHER" id="PTHR31672:SF13">
    <property type="entry name" value="F-BOX PROTEIN CPR30-LIKE"/>
    <property type="match status" value="1"/>
</dbReference>
<dbReference type="NCBIfam" id="TIGR01640">
    <property type="entry name" value="F_box_assoc_1"/>
    <property type="match status" value="1"/>
</dbReference>
<dbReference type="AlphaFoldDB" id="A0ABD2YJ43"/>
<gene>
    <name evidence="2" type="ORF">ACH5RR_032799</name>
</gene>
<dbReference type="InterPro" id="IPR017451">
    <property type="entry name" value="F-box-assoc_interact_dom"/>
</dbReference>
<evidence type="ECO:0000313" key="2">
    <source>
        <dbReference type="EMBL" id="KAL3507417.1"/>
    </source>
</evidence>
<dbReference type="PANTHER" id="PTHR31672">
    <property type="entry name" value="BNACNNG10540D PROTEIN"/>
    <property type="match status" value="1"/>
</dbReference>
<keyword evidence="3" id="KW-1185">Reference proteome</keyword>
<dbReference type="SUPFAM" id="SSF81383">
    <property type="entry name" value="F-box domain"/>
    <property type="match status" value="1"/>
</dbReference>
<accession>A0ABD2YJ43</accession>
<dbReference type="Proteomes" id="UP001630127">
    <property type="component" value="Unassembled WGS sequence"/>
</dbReference>
<dbReference type="EMBL" id="JBJUIK010000013">
    <property type="protein sequence ID" value="KAL3507417.1"/>
    <property type="molecule type" value="Genomic_DNA"/>
</dbReference>
<comment type="caution">
    <text evidence="2">The sequence shown here is derived from an EMBL/GenBank/DDBJ whole genome shotgun (WGS) entry which is preliminary data.</text>
</comment>
<evidence type="ECO:0000313" key="3">
    <source>
        <dbReference type="Proteomes" id="UP001630127"/>
    </source>
</evidence>
<dbReference type="InterPro" id="IPR036047">
    <property type="entry name" value="F-box-like_dom_sf"/>
</dbReference>
<reference evidence="2 3" key="1">
    <citation type="submission" date="2024-11" db="EMBL/GenBank/DDBJ databases">
        <title>A near-complete genome assembly of Cinchona calisaya.</title>
        <authorList>
            <person name="Lian D.C."/>
            <person name="Zhao X.W."/>
            <person name="Wei L."/>
        </authorList>
    </citation>
    <scope>NUCLEOTIDE SEQUENCE [LARGE SCALE GENOMIC DNA]</scope>
    <source>
        <tissue evidence="2">Nenye</tissue>
    </source>
</reference>